<gene>
    <name evidence="1" type="ORF">GWI33_005013</name>
</gene>
<keyword evidence="2" id="KW-1185">Reference proteome</keyword>
<dbReference type="Proteomes" id="UP000625711">
    <property type="component" value="Unassembled WGS sequence"/>
</dbReference>
<dbReference type="Pfam" id="PF14945">
    <property type="entry name" value="LLC1"/>
    <property type="match status" value="1"/>
</dbReference>
<dbReference type="PANTHER" id="PTHR31909:SF3">
    <property type="entry name" value="SIMILAR TO PROTEIN C20ORF85 HOMOLOG"/>
    <property type="match status" value="1"/>
</dbReference>
<evidence type="ECO:0000313" key="2">
    <source>
        <dbReference type="Proteomes" id="UP000625711"/>
    </source>
</evidence>
<organism evidence="1 2">
    <name type="scientific">Rhynchophorus ferrugineus</name>
    <name type="common">Red palm weevil</name>
    <name type="synonym">Curculio ferrugineus</name>
    <dbReference type="NCBI Taxonomy" id="354439"/>
    <lineage>
        <taxon>Eukaryota</taxon>
        <taxon>Metazoa</taxon>
        <taxon>Ecdysozoa</taxon>
        <taxon>Arthropoda</taxon>
        <taxon>Hexapoda</taxon>
        <taxon>Insecta</taxon>
        <taxon>Pterygota</taxon>
        <taxon>Neoptera</taxon>
        <taxon>Endopterygota</taxon>
        <taxon>Coleoptera</taxon>
        <taxon>Polyphaga</taxon>
        <taxon>Cucujiformia</taxon>
        <taxon>Curculionidae</taxon>
        <taxon>Dryophthorinae</taxon>
        <taxon>Rhynchophorus</taxon>
    </lineage>
</organism>
<comment type="caution">
    <text evidence="1">The sequence shown here is derived from an EMBL/GenBank/DDBJ whole genome shotgun (WGS) entry which is preliminary data.</text>
</comment>
<reference evidence="1" key="1">
    <citation type="submission" date="2020-08" db="EMBL/GenBank/DDBJ databases">
        <title>Genome sequencing and assembly of the red palm weevil Rhynchophorus ferrugineus.</title>
        <authorList>
            <person name="Dias G.B."/>
            <person name="Bergman C.M."/>
            <person name="Manee M."/>
        </authorList>
    </citation>
    <scope>NUCLEOTIDE SEQUENCE</scope>
    <source>
        <strain evidence="1">AA-2017</strain>
        <tissue evidence="1">Whole larva</tissue>
    </source>
</reference>
<proteinExistence type="predicted"/>
<dbReference type="AlphaFoldDB" id="A0A834IM96"/>
<dbReference type="PANTHER" id="PTHR31909">
    <property type="entry name" value="CHROMOSOME 20 ORF85 FAMILY MEMBER"/>
    <property type="match status" value="1"/>
</dbReference>
<name>A0A834IM96_RHYFE</name>
<sequence length="120" mass="14394">MALPKSEKKVRDIMKADEMWKSLIRSEDASEKQWRNNWGWIMDEYDCLHKSLKEKSEESEYLTHVLTEKKESRAQIHNFPNTTNHMYGWIAAHKELQLDKYGSDIFRAKPLPQIYFIPKH</sequence>
<protein>
    <submittedName>
        <fullName evidence="1">Uncharacterized protein</fullName>
    </submittedName>
</protein>
<dbReference type="EMBL" id="JAACXV010000251">
    <property type="protein sequence ID" value="KAF7281223.1"/>
    <property type="molecule type" value="Genomic_DNA"/>
</dbReference>
<dbReference type="InterPro" id="IPR020339">
    <property type="entry name" value="C20orf85-like"/>
</dbReference>
<dbReference type="OrthoDB" id="10031946at2759"/>
<accession>A0A834IM96</accession>
<evidence type="ECO:0000313" key="1">
    <source>
        <dbReference type="EMBL" id="KAF7281223.1"/>
    </source>
</evidence>